<keyword evidence="2" id="KW-1185">Reference proteome</keyword>
<accession>A0ABS1VVZ3</accession>
<comment type="caution">
    <text evidence="1">The sequence shown here is derived from an EMBL/GenBank/DDBJ whole genome shotgun (WGS) entry which is preliminary data.</text>
</comment>
<dbReference type="RefSeq" id="WP_202995318.1">
    <property type="nucleotide sequence ID" value="NZ_JAENHO010000009.1"/>
</dbReference>
<name>A0ABS1VVZ3_9ACTN</name>
<dbReference type="Proteomes" id="UP000598996">
    <property type="component" value="Unassembled WGS sequence"/>
</dbReference>
<gene>
    <name evidence="1" type="ORF">JKJ07_30510</name>
</gene>
<organism evidence="1 2">
    <name type="scientific">Paractinoplanes lichenicola</name>
    <dbReference type="NCBI Taxonomy" id="2802976"/>
    <lineage>
        <taxon>Bacteria</taxon>
        <taxon>Bacillati</taxon>
        <taxon>Actinomycetota</taxon>
        <taxon>Actinomycetes</taxon>
        <taxon>Micromonosporales</taxon>
        <taxon>Micromonosporaceae</taxon>
        <taxon>Paractinoplanes</taxon>
    </lineage>
</organism>
<sequence>MPRSGRNGWDTAREWRYDLDGWTRRERDGWSFGWIGECVSSPIRQVWTGRVPRPTAVMAWTREPVGR</sequence>
<protein>
    <submittedName>
        <fullName evidence="1">Uncharacterized protein</fullName>
    </submittedName>
</protein>
<dbReference type="EMBL" id="JAENHO010000009">
    <property type="protein sequence ID" value="MBL7258653.1"/>
    <property type="molecule type" value="Genomic_DNA"/>
</dbReference>
<reference evidence="1 2" key="1">
    <citation type="submission" date="2021-01" db="EMBL/GenBank/DDBJ databases">
        <title>Actinoplanes sp. nov. LDG1-01 isolated from lichen.</title>
        <authorList>
            <person name="Saeng-In P."/>
            <person name="Phongsopitanun W."/>
            <person name="Kanchanasin P."/>
            <person name="Yuki M."/>
            <person name="Kudo T."/>
            <person name="Ohkuma M."/>
            <person name="Tanasupawat S."/>
        </authorList>
    </citation>
    <scope>NUCLEOTIDE SEQUENCE [LARGE SCALE GENOMIC DNA]</scope>
    <source>
        <strain evidence="1 2">LDG1-01</strain>
    </source>
</reference>
<evidence type="ECO:0000313" key="1">
    <source>
        <dbReference type="EMBL" id="MBL7258653.1"/>
    </source>
</evidence>
<evidence type="ECO:0000313" key="2">
    <source>
        <dbReference type="Proteomes" id="UP000598996"/>
    </source>
</evidence>
<proteinExistence type="predicted"/>